<evidence type="ECO:0000313" key="1">
    <source>
        <dbReference type="EMBL" id="CUN69909.1"/>
    </source>
</evidence>
<evidence type="ECO:0000313" key="2">
    <source>
        <dbReference type="Proteomes" id="UP000095447"/>
    </source>
</evidence>
<dbReference type="Proteomes" id="UP000095447">
    <property type="component" value="Unassembled WGS sequence"/>
</dbReference>
<name>A0A173Z2J3_9FIRM</name>
<gene>
    <name evidence="1" type="ORF">ERS852395_01078</name>
</gene>
<accession>A0A173Z2J3</accession>
<sequence length="103" mass="11774">MRDYTNFERCNGEPCCVFAERICADNYKELLEKGKDSNGEEVFGEMLDDLLYLAELIDFMGITSCLAARRTLSERLTDKLTDSIAGLADEVLEKWESYQDKAE</sequence>
<organism evidence="1 2">
    <name type="scientific">Blautia obeum</name>
    <dbReference type="NCBI Taxonomy" id="40520"/>
    <lineage>
        <taxon>Bacteria</taxon>
        <taxon>Bacillati</taxon>
        <taxon>Bacillota</taxon>
        <taxon>Clostridia</taxon>
        <taxon>Lachnospirales</taxon>
        <taxon>Lachnospiraceae</taxon>
        <taxon>Blautia</taxon>
    </lineage>
</organism>
<reference evidence="1 2" key="1">
    <citation type="submission" date="2015-09" db="EMBL/GenBank/DDBJ databases">
        <authorList>
            <consortium name="Pathogen Informatics"/>
        </authorList>
    </citation>
    <scope>NUCLEOTIDE SEQUENCE [LARGE SCALE GENOMIC DNA]</scope>
    <source>
        <strain evidence="1 2">2789STDY5608838</strain>
    </source>
</reference>
<dbReference type="RefSeq" id="WP_055052945.1">
    <property type="nucleotide sequence ID" value="NZ_CYZA01000004.1"/>
</dbReference>
<proteinExistence type="predicted"/>
<dbReference type="EMBL" id="CYZA01000004">
    <property type="protein sequence ID" value="CUN69909.1"/>
    <property type="molecule type" value="Genomic_DNA"/>
</dbReference>
<dbReference type="AlphaFoldDB" id="A0A173Z2J3"/>
<protein>
    <submittedName>
        <fullName evidence="1">Uncharacterized protein</fullName>
    </submittedName>
</protein>